<proteinExistence type="predicted"/>
<sequence>MKEITRARSEVQRLVIEYNELGQPIGQSAMKLKSFIGTTKKSENGKEKRKQHKYNHRTSRKGYANLMEELKASSSDQIDRSIVWKQARMDQKGQIPDEEMKEMVNLIDELIATQKTTNAFSEEDILTRALGGKDRPVIVNIAKDDEQVEGVTLEKMKLAFETKDHVVAWGTIFDSDVEGDNVKVAVDVVVDGDCAIPIPSKQGMYKMF</sequence>
<dbReference type="InterPro" id="IPR004252">
    <property type="entry name" value="Probable_transposase_24"/>
</dbReference>
<reference evidence="1 2" key="1">
    <citation type="submission" date="2019-08" db="EMBL/GenBank/DDBJ databases">
        <title>Draft genome sequences of two oriental melons (Cucumis melo L. var makuwa).</title>
        <authorList>
            <person name="Kwon S.-Y."/>
        </authorList>
    </citation>
    <scope>NUCLEOTIDE SEQUENCE [LARGE SCALE GENOMIC DNA]</scope>
    <source>
        <strain evidence="2">cv. SW 3</strain>
        <tissue evidence="1">Leaf</tissue>
    </source>
</reference>
<accession>A0A5A7TV19</accession>
<dbReference type="PANTHER" id="PTHR33018">
    <property type="entry name" value="OS10G0338966 PROTEIN-RELATED"/>
    <property type="match status" value="1"/>
</dbReference>
<protein>
    <submittedName>
        <fullName evidence="1">Uncharacterized protein</fullName>
    </submittedName>
</protein>
<organism evidence="1 2">
    <name type="scientific">Cucumis melo var. makuwa</name>
    <name type="common">Oriental melon</name>
    <dbReference type="NCBI Taxonomy" id="1194695"/>
    <lineage>
        <taxon>Eukaryota</taxon>
        <taxon>Viridiplantae</taxon>
        <taxon>Streptophyta</taxon>
        <taxon>Embryophyta</taxon>
        <taxon>Tracheophyta</taxon>
        <taxon>Spermatophyta</taxon>
        <taxon>Magnoliopsida</taxon>
        <taxon>eudicotyledons</taxon>
        <taxon>Gunneridae</taxon>
        <taxon>Pentapetalae</taxon>
        <taxon>rosids</taxon>
        <taxon>fabids</taxon>
        <taxon>Cucurbitales</taxon>
        <taxon>Cucurbitaceae</taxon>
        <taxon>Benincaseae</taxon>
        <taxon>Cucumis</taxon>
    </lineage>
</organism>
<dbReference type="EMBL" id="SSTE01014625">
    <property type="protein sequence ID" value="KAA0045361.1"/>
    <property type="molecule type" value="Genomic_DNA"/>
</dbReference>
<comment type="caution">
    <text evidence="1">The sequence shown here is derived from an EMBL/GenBank/DDBJ whole genome shotgun (WGS) entry which is preliminary data.</text>
</comment>
<evidence type="ECO:0000313" key="2">
    <source>
        <dbReference type="Proteomes" id="UP000321393"/>
    </source>
</evidence>
<evidence type="ECO:0000313" key="1">
    <source>
        <dbReference type="EMBL" id="KAA0045361.1"/>
    </source>
</evidence>
<dbReference type="PANTHER" id="PTHR33018:SF31">
    <property type="entry name" value="TRANSPOSASE, PTTA_EN_SPM, PLANT"/>
    <property type="match status" value="1"/>
</dbReference>
<dbReference type="Pfam" id="PF03004">
    <property type="entry name" value="Transposase_24"/>
    <property type="match status" value="1"/>
</dbReference>
<dbReference type="Proteomes" id="UP000321393">
    <property type="component" value="Unassembled WGS sequence"/>
</dbReference>
<name>A0A5A7TV19_CUCMM</name>
<dbReference type="AlphaFoldDB" id="A0A5A7TV19"/>
<gene>
    <name evidence="1" type="ORF">E6C27_scaffold316G001400</name>
</gene>